<evidence type="ECO:0000313" key="2">
    <source>
        <dbReference type="Proteomes" id="UP000615696"/>
    </source>
</evidence>
<dbReference type="EMBL" id="MN988532">
    <property type="protein sequence ID" value="QIG73662.1"/>
    <property type="molecule type" value="Genomic_DNA"/>
</dbReference>
<name>A0A7S5R9M5_9CAUD</name>
<accession>A0A7S5R9M5</accession>
<evidence type="ECO:0000313" key="1">
    <source>
        <dbReference type="EMBL" id="QIG73662.1"/>
    </source>
</evidence>
<keyword evidence="2" id="KW-1185">Reference proteome</keyword>
<sequence length="102" mass="11588">MNMDEIWNQVFQDKIFETAVNAVKEEYDYAKKKWNSETTTSGGNPSPAEFLLYISHYVHLATTHATQVPDPESTRLVQDAMRKIANLAITSMIQNGIVERTP</sequence>
<gene>
    <name evidence="1" type="ORF">EVC04_225</name>
</gene>
<proteinExistence type="predicted"/>
<reference evidence="1 2" key="1">
    <citation type="submission" date="2020-01" db="EMBL/GenBank/DDBJ databases">
        <title>Patterns of diversity and host range of bacteriophage communities associated with bean-nodulatin bacteria.</title>
        <authorList>
            <person name="Vann Cauwenberghe J."/>
            <person name="Santamaria R.I."/>
            <person name="Bustos P."/>
            <person name="Juarez S."/>
            <person name="Gonzalez V."/>
        </authorList>
    </citation>
    <scope>NUCLEOTIDE SEQUENCE [LARGE SCALE GENOMIC DNA]</scope>
    <source>
        <strain evidence="2">RHph</strain>
    </source>
</reference>
<protein>
    <submittedName>
        <fullName evidence="1">Uncharacterized protein</fullName>
    </submittedName>
</protein>
<dbReference type="Proteomes" id="UP000615696">
    <property type="component" value="Segment"/>
</dbReference>
<organism evidence="1 2">
    <name type="scientific">Rhizobium phage RHph_I1_9</name>
    <dbReference type="NCBI Taxonomy" id="2509729"/>
    <lineage>
        <taxon>Viruses</taxon>
        <taxon>Duplodnaviria</taxon>
        <taxon>Heunggongvirae</taxon>
        <taxon>Uroviricota</taxon>
        <taxon>Caudoviricetes</taxon>
        <taxon>Pootjesviridae</taxon>
        <taxon>Staniewskivirinae</taxon>
        <taxon>Trinifflemingvirus</taxon>
        <taxon>Trinifflemingvirus I19</taxon>
    </lineage>
</organism>